<feature type="transmembrane region" description="Helical" evidence="1">
    <location>
        <begin position="227"/>
        <end position="247"/>
    </location>
</feature>
<feature type="transmembrane region" description="Helical" evidence="1">
    <location>
        <begin position="349"/>
        <end position="367"/>
    </location>
</feature>
<sequence>MKKRFSILRNERNANLFIIGVFLFVAIFLTWPLYINDRMILGVDAFFHIHRVYETAMQIKHGDLSYFMSMFGFGQTGRIVNMAYGPVFAYLAGAMLLIVGNWFKWQFVTNVVIAFASLTVSYFSLKATSVSKLWSVVGAILIYTLMPALSWWHDQAFMGVGVILLPIAVSLGIRMLQSEAPGIKPIATGVLVAIGIQIHMLSTLFVVLILAFYALPAFIKTTKKWLFLRNGVLSIIIALIGSANVWWPLLSVSAHNHLLRPFIEGNAGSDITSLAVTVDGSRNMSVVLAIIFVSSLALLLRKVMCKTGPDFVTTWTLVAGVGLMLMSFQILPWQIILSNPHNPISLFQFPMRFAMPATVLLIFGIARVTQRITLVNVDLVRFVGIVVSLFMVFNVYGYAAQTARNAKDKDLFVTQPYATPAFVTPDLTLDKLANDEHTSDLSLLVADATQNYPDYLPISKQSQQNLSANDWFHVNGYEVQYLDTYVTNQALHNLTKQVDGQKLILEWRGDKSSTVILPVVKYAESQIVVNGKTLADKARVTKLGAPIIQQQSGNNRAVITFKAPKSVIVAYVVTVIFWIGLLTYILVIKVRKTKAL</sequence>
<feature type="transmembrane region" description="Helical" evidence="1">
    <location>
        <begin position="156"/>
        <end position="176"/>
    </location>
</feature>
<keyword evidence="1" id="KW-0812">Transmembrane</keyword>
<dbReference type="AlphaFoldDB" id="A0A4Z0RVW7"/>
<evidence type="ECO:0000313" key="2">
    <source>
        <dbReference type="EMBL" id="TGE72089.1"/>
    </source>
</evidence>
<protein>
    <recommendedName>
        <fullName evidence="4">Cell division protein</fullName>
    </recommendedName>
</protein>
<feature type="transmembrane region" description="Helical" evidence="1">
    <location>
        <begin position="12"/>
        <end position="34"/>
    </location>
</feature>
<reference evidence="2 3" key="1">
    <citation type="submission" date="2018-03" db="EMBL/GenBank/DDBJ databases">
        <title>Genome sequencing of Weissella confusa isolates.</title>
        <authorList>
            <person name="Kajala I."/>
            <person name="Baruah R."/>
            <person name="Bergsveinson J."/>
            <person name="Juvonen R."/>
            <person name="Ziola B."/>
        </authorList>
    </citation>
    <scope>NUCLEOTIDE SEQUENCE [LARGE SCALE GENOMIC DNA]</scope>
    <source>
        <strain evidence="2 3">VTT E-062653</strain>
    </source>
</reference>
<feature type="transmembrane region" description="Helical" evidence="1">
    <location>
        <begin position="79"/>
        <end position="100"/>
    </location>
</feature>
<feature type="transmembrane region" description="Helical" evidence="1">
    <location>
        <begin position="283"/>
        <end position="300"/>
    </location>
</feature>
<feature type="transmembrane region" description="Helical" evidence="1">
    <location>
        <begin position="379"/>
        <end position="399"/>
    </location>
</feature>
<proteinExistence type="predicted"/>
<dbReference type="Proteomes" id="UP000297646">
    <property type="component" value="Unassembled WGS sequence"/>
</dbReference>
<feature type="transmembrane region" description="Helical" evidence="1">
    <location>
        <begin position="131"/>
        <end position="149"/>
    </location>
</feature>
<evidence type="ECO:0008006" key="4">
    <source>
        <dbReference type="Google" id="ProtNLM"/>
    </source>
</evidence>
<organism evidence="2 3">
    <name type="scientific">Weissella confusa</name>
    <name type="common">Lactobacillus confusus</name>
    <dbReference type="NCBI Taxonomy" id="1583"/>
    <lineage>
        <taxon>Bacteria</taxon>
        <taxon>Bacillati</taxon>
        <taxon>Bacillota</taxon>
        <taxon>Bacilli</taxon>
        <taxon>Lactobacillales</taxon>
        <taxon>Lactobacillaceae</taxon>
        <taxon>Weissella</taxon>
    </lineage>
</organism>
<comment type="caution">
    <text evidence="2">The sequence shown here is derived from an EMBL/GenBank/DDBJ whole genome shotgun (WGS) entry which is preliminary data.</text>
</comment>
<accession>A0A4Z0RVW7</accession>
<feature type="transmembrane region" description="Helical" evidence="1">
    <location>
        <begin position="568"/>
        <end position="587"/>
    </location>
</feature>
<evidence type="ECO:0000313" key="3">
    <source>
        <dbReference type="Proteomes" id="UP000297646"/>
    </source>
</evidence>
<keyword evidence="1" id="KW-0472">Membrane</keyword>
<feature type="transmembrane region" description="Helical" evidence="1">
    <location>
        <begin position="107"/>
        <end position="125"/>
    </location>
</feature>
<feature type="transmembrane region" description="Helical" evidence="1">
    <location>
        <begin position="312"/>
        <end position="337"/>
    </location>
</feature>
<feature type="transmembrane region" description="Helical" evidence="1">
    <location>
        <begin position="188"/>
        <end position="215"/>
    </location>
</feature>
<gene>
    <name evidence="2" type="ORF">C6P11_06820</name>
</gene>
<dbReference type="EMBL" id="PVSN01000044">
    <property type="protein sequence ID" value="TGE72089.1"/>
    <property type="molecule type" value="Genomic_DNA"/>
</dbReference>
<evidence type="ECO:0000256" key="1">
    <source>
        <dbReference type="SAM" id="Phobius"/>
    </source>
</evidence>
<keyword evidence="1" id="KW-1133">Transmembrane helix</keyword>
<name>A0A4Z0RVW7_WEICO</name>